<keyword evidence="4" id="KW-1185">Reference proteome</keyword>
<dbReference type="OrthoDB" id="286202at2"/>
<protein>
    <submittedName>
        <fullName evidence="3">Transporter substrate-binding domain-containing protein</fullName>
    </submittedName>
</protein>
<sequence>MHRSGRKAIWLAAGAALLAGIAIGLWLGLRPAGAPAATESLIIATNTDYLGACPVVAARDQGYFSAHQLQVRLQPHSSGKQALGAVLSNQADIATVADIPIAFAALSGTPVQVVGTIFRTSQDHGVVARRDHGIRRAADLKGKLIGVTLTTSGHFALEVFLNRLRLDSDDVQLRNYAPDRLLAALEAGEVDAVSAWDPFLSLIEQRLGAQALRFSGKEIYESIYNMVAPTAYLRQHPQTAIRLLRALAQGERYCREHPAEASAFLKQLTPEGRAAMLAAWPSHHFGLELDQSLLLVLEDQSRWAIKQGLSSARGVPNFLDYIYLDAMKAVDPAEVTVIY</sequence>
<comment type="caution">
    <text evidence="3">The sequence shown here is derived from an EMBL/GenBank/DDBJ whole genome shotgun (WGS) entry which is preliminary data.</text>
</comment>
<dbReference type="Gene3D" id="3.40.190.10">
    <property type="entry name" value="Periplasmic binding protein-like II"/>
    <property type="match status" value="2"/>
</dbReference>
<accession>A0A6L6PCJ6</accession>
<dbReference type="EMBL" id="WNKY01000001">
    <property type="protein sequence ID" value="MTV36247.1"/>
    <property type="molecule type" value="Genomic_DNA"/>
</dbReference>
<organism evidence="3 4">
    <name type="scientific">Duganella radicis</name>
    <dbReference type="NCBI Taxonomy" id="551988"/>
    <lineage>
        <taxon>Bacteria</taxon>
        <taxon>Pseudomonadati</taxon>
        <taxon>Pseudomonadota</taxon>
        <taxon>Betaproteobacteria</taxon>
        <taxon>Burkholderiales</taxon>
        <taxon>Oxalobacteraceae</taxon>
        <taxon>Telluria group</taxon>
        <taxon>Duganella</taxon>
    </lineage>
</organism>
<comment type="similarity">
    <text evidence="1">Belongs to the bacterial solute-binding protein SsuA/TauA family.</text>
</comment>
<evidence type="ECO:0000313" key="4">
    <source>
        <dbReference type="Proteomes" id="UP000475582"/>
    </source>
</evidence>
<dbReference type="CDD" id="cd01008">
    <property type="entry name" value="PBP2_NrtA_SsuA_CpmA_like"/>
    <property type="match status" value="1"/>
</dbReference>
<dbReference type="SMART" id="SM00062">
    <property type="entry name" value="PBPb"/>
    <property type="match status" value="1"/>
</dbReference>
<dbReference type="AlphaFoldDB" id="A0A6L6PCJ6"/>
<evidence type="ECO:0000259" key="2">
    <source>
        <dbReference type="SMART" id="SM00062"/>
    </source>
</evidence>
<reference evidence="3 4" key="1">
    <citation type="submission" date="2019-11" db="EMBL/GenBank/DDBJ databases">
        <title>Type strains purchased from KCTC, JCM and DSMZ.</title>
        <authorList>
            <person name="Lu H."/>
        </authorList>
    </citation>
    <scope>NUCLEOTIDE SEQUENCE [LARGE SCALE GENOMIC DNA]</scope>
    <source>
        <strain evidence="3 4">KCTC 22382</strain>
    </source>
</reference>
<dbReference type="SUPFAM" id="SSF53850">
    <property type="entry name" value="Periplasmic binding protein-like II"/>
    <property type="match status" value="1"/>
</dbReference>
<proteinExistence type="inferred from homology"/>
<dbReference type="Proteomes" id="UP000475582">
    <property type="component" value="Unassembled WGS sequence"/>
</dbReference>
<name>A0A6L6PCJ6_9BURK</name>
<dbReference type="InterPro" id="IPR001638">
    <property type="entry name" value="Solute-binding_3/MltF_N"/>
</dbReference>
<dbReference type="InterPro" id="IPR015168">
    <property type="entry name" value="SsuA/THI5"/>
</dbReference>
<dbReference type="Pfam" id="PF09084">
    <property type="entry name" value="NMT1"/>
    <property type="match status" value="1"/>
</dbReference>
<feature type="domain" description="Solute-binding protein family 3/N-terminal" evidence="2">
    <location>
        <begin position="40"/>
        <end position="257"/>
    </location>
</feature>
<gene>
    <name evidence="3" type="ORF">GM676_01460</name>
</gene>
<dbReference type="RefSeq" id="WP_155461592.1">
    <property type="nucleotide sequence ID" value="NZ_WNKY01000001.1"/>
</dbReference>
<evidence type="ECO:0000313" key="3">
    <source>
        <dbReference type="EMBL" id="MTV36247.1"/>
    </source>
</evidence>
<evidence type="ECO:0000256" key="1">
    <source>
        <dbReference type="ARBA" id="ARBA00010742"/>
    </source>
</evidence>
<dbReference type="PANTHER" id="PTHR30024">
    <property type="entry name" value="ALIPHATIC SULFONATES-BINDING PROTEIN-RELATED"/>
    <property type="match status" value="1"/>
</dbReference>